<keyword evidence="5 6" id="KW-0408">Iron</keyword>
<evidence type="ECO:0000313" key="9">
    <source>
        <dbReference type="EMBL" id="KXI27672.1"/>
    </source>
</evidence>
<protein>
    <recommendedName>
        <fullName evidence="11">Cytochrome C</fullName>
    </recommendedName>
</protein>
<dbReference type="GO" id="GO:0009055">
    <property type="term" value="F:electron transfer activity"/>
    <property type="evidence" value="ECO:0007669"/>
    <property type="project" value="InterPro"/>
</dbReference>
<keyword evidence="3 6" id="KW-0479">Metal-binding</keyword>
<dbReference type="GO" id="GO:0005506">
    <property type="term" value="F:iron ion binding"/>
    <property type="evidence" value="ECO:0007669"/>
    <property type="project" value="InterPro"/>
</dbReference>
<dbReference type="EMBL" id="LSNE01000009">
    <property type="protein sequence ID" value="KXI27672.1"/>
    <property type="molecule type" value="Genomic_DNA"/>
</dbReference>
<keyword evidence="1" id="KW-0813">Transport</keyword>
<name>A0A148KMY6_9ALTE</name>
<evidence type="ECO:0000256" key="1">
    <source>
        <dbReference type="ARBA" id="ARBA00022448"/>
    </source>
</evidence>
<dbReference type="InterPro" id="IPR010980">
    <property type="entry name" value="Cyt_c/b562"/>
</dbReference>
<feature type="binding site" description="covalent" evidence="7">
    <location>
        <position position="148"/>
    </location>
    <ligand>
        <name>heme c</name>
        <dbReference type="ChEBI" id="CHEBI:61717"/>
    </ligand>
</feature>
<evidence type="ECO:0000256" key="7">
    <source>
        <dbReference type="PIRSR" id="PIRSR000027-2"/>
    </source>
</evidence>
<organism evidence="9 10">
    <name type="scientific">Paraglaciecola hydrolytica</name>
    <dbReference type="NCBI Taxonomy" id="1799789"/>
    <lineage>
        <taxon>Bacteria</taxon>
        <taxon>Pseudomonadati</taxon>
        <taxon>Pseudomonadota</taxon>
        <taxon>Gammaproteobacteria</taxon>
        <taxon>Alteromonadales</taxon>
        <taxon>Alteromonadaceae</taxon>
        <taxon>Paraglaciecola</taxon>
    </lineage>
</organism>
<feature type="binding site" description="axial binding residue" evidence="6">
    <location>
        <position position="152"/>
    </location>
    <ligand>
        <name>heme c</name>
        <dbReference type="ChEBI" id="CHEBI:61717"/>
    </ligand>
    <ligandPart>
        <name>Fe</name>
        <dbReference type="ChEBI" id="CHEBI:18248"/>
    </ligandPart>
</feature>
<feature type="signal peptide" evidence="8">
    <location>
        <begin position="1"/>
        <end position="30"/>
    </location>
</feature>
<keyword evidence="8" id="KW-0732">Signal</keyword>
<keyword evidence="4" id="KW-0249">Electron transport</keyword>
<sequence>MTLKKNILSIAIMANIVGVTFMTAASPAQAVDTASIIESRQGKLKKMGGAMKAINEQLKADQADVTKIQEAAQTLSMNAAVLADWFPAGSGAESGIKTDALAAIWQDPDKFSTKAKGLIAQTTTLVELASQADIDSLPSQLKAVKDACSDCHKNFRAD</sequence>
<dbReference type="STRING" id="1799789.AX660_19150"/>
<dbReference type="GO" id="GO:0042597">
    <property type="term" value="C:periplasmic space"/>
    <property type="evidence" value="ECO:0007669"/>
    <property type="project" value="InterPro"/>
</dbReference>
<reference evidence="10" key="1">
    <citation type="submission" date="2016-02" db="EMBL/GenBank/DDBJ databases">
        <authorList>
            <person name="Schultz-Johansen M."/>
            <person name="Glaring M.A."/>
            <person name="Bech P.K."/>
            <person name="Stougaard P."/>
        </authorList>
    </citation>
    <scope>NUCLEOTIDE SEQUENCE [LARGE SCALE GENOMIC DNA]</scope>
    <source>
        <strain evidence="10">S66</strain>
    </source>
</reference>
<evidence type="ECO:0000256" key="4">
    <source>
        <dbReference type="ARBA" id="ARBA00022982"/>
    </source>
</evidence>
<proteinExistence type="predicted"/>
<evidence type="ECO:0000256" key="8">
    <source>
        <dbReference type="SAM" id="SignalP"/>
    </source>
</evidence>
<dbReference type="Pfam" id="PF01322">
    <property type="entry name" value="Cytochrom_C_2"/>
    <property type="match status" value="1"/>
</dbReference>
<dbReference type="InterPro" id="IPR012127">
    <property type="entry name" value="Cyt_c_prime"/>
</dbReference>
<dbReference type="PIRSF" id="PIRSF000027">
    <property type="entry name" value="Cytc_c_prime"/>
    <property type="match status" value="1"/>
</dbReference>
<evidence type="ECO:0000256" key="5">
    <source>
        <dbReference type="ARBA" id="ARBA00023004"/>
    </source>
</evidence>
<dbReference type="RefSeq" id="WP_068378952.1">
    <property type="nucleotide sequence ID" value="NZ_LSNE01000009.1"/>
</dbReference>
<evidence type="ECO:0008006" key="11">
    <source>
        <dbReference type="Google" id="ProtNLM"/>
    </source>
</evidence>
<dbReference type="AlphaFoldDB" id="A0A148KMY6"/>
<comment type="caution">
    <text evidence="9">The sequence shown here is derived from an EMBL/GenBank/DDBJ whole genome shotgun (WGS) entry which is preliminary data.</text>
</comment>
<evidence type="ECO:0000256" key="6">
    <source>
        <dbReference type="PIRSR" id="PIRSR000027-1"/>
    </source>
</evidence>
<dbReference type="PROSITE" id="PS51009">
    <property type="entry name" value="CYTCII"/>
    <property type="match status" value="1"/>
</dbReference>
<evidence type="ECO:0000256" key="3">
    <source>
        <dbReference type="ARBA" id="ARBA00022723"/>
    </source>
</evidence>
<dbReference type="Gene3D" id="1.20.120.10">
    <property type="entry name" value="Cytochrome c/b562"/>
    <property type="match status" value="1"/>
</dbReference>
<dbReference type="Proteomes" id="UP000070299">
    <property type="component" value="Unassembled WGS sequence"/>
</dbReference>
<feature type="chain" id="PRO_5007550262" description="Cytochrome C" evidence="8">
    <location>
        <begin position="31"/>
        <end position="158"/>
    </location>
</feature>
<keyword evidence="10" id="KW-1185">Reference proteome</keyword>
<keyword evidence="2 7" id="KW-0349">Heme</keyword>
<feature type="binding site" description="covalent" evidence="7">
    <location>
        <position position="151"/>
    </location>
    <ligand>
        <name>heme c</name>
        <dbReference type="ChEBI" id="CHEBI:61717"/>
    </ligand>
</feature>
<dbReference type="GO" id="GO:0022900">
    <property type="term" value="P:electron transport chain"/>
    <property type="evidence" value="ECO:0007669"/>
    <property type="project" value="InterPro"/>
</dbReference>
<dbReference type="GO" id="GO:0020037">
    <property type="term" value="F:heme binding"/>
    <property type="evidence" value="ECO:0007669"/>
    <property type="project" value="InterPro"/>
</dbReference>
<gene>
    <name evidence="9" type="ORF">AX660_19150</name>
</gene>
<dbReference type="InterPro" id="IPR002321">
    <property type="entry name" value="Cyt_c_II"/>
</dbReference>
<comment type="PTM">
    <text evidence="7">Binds 1 heme group per subunit.</text>
</comment>
<evidence type="ECO:0000256" key="2">
    <source>
        <dbReference type="ARBA" id="ARBA00022617"/>
    </source>
</evidence>
<dbReference type="SUPFAM" id="SSF47175">
    <property type="entry name" value="Cytochromes"/>
    <property type="match status" value="1"/>
</dbReference>
<evidence type="ECO:0000313" key="10">
    <source>
        <dbReference type="Proteomes" id="UP000070299"/>
    </source>
</evidence>
<accession>A0A148KMY6</accession>